<dbReference type="PANTHER" id="PTHR47506">
    <property type="entry name" value="TRANSCRIPTIONAL REGULATORY PROTEIN"/>
    <property type="match status" value="1"/>
</dbReference>
<dbReference type="Proteomes" id="UP000758022">
    <property type="component" value="Unassembled WGS sequence"/>
</dbReference>
<name>A0AB35FCQ5_9HYPH</name>
<feature type="domain" description="HTH tetR-type" evidence="5">
    <location>
        <begin position="13"/>
        <end position="73"/>
    </location>
</feature>
<dbReference type="Pfam" id="PF00440">
    <property type="entry name" value="TetR_N"/>
    <property type="match status" value="1"/>
</dbReference>
<dbReference type="GO" id="GO:0003677">
    <property type="term" value="F:DNA binding"/>
    <property type="evidence" value="ECO:0007669"/>
    <property type="project" value="UniProtKB-UniRule"/>
</dbReference>
<comment type="caution">
    <text evidence="6">The sequence shown here is derived from an EMBL/GenBank/DDBJ whole genome shotgun (WGS) entry which is preliminary data.</text>
</comment>
<dbReference type="InterPro" id="IPR009057">
    <property type="entry name" value="Homeodomain-like_sf"/>
</dbReference>
<evidence type="ECO:0000256" key="3">
    <source>
        <dbReference type="ARBA" id="ARBA00023163"/>
    </source>
</evidence>
<evidence type="ECO:0000313" key="7">
    <source>
        <dbReference type="Proteomes" id="UP000758022"/>
    </source>
</evidence>
<dbReference type="InterPro" id="IPR036271">
    <property type="entry name" value="Tet_transcr_reg_TetR-rel_C_sf"/>
</dbReference>
<dbReference type="SUPFAM" id="SSF46689">
    <property type="entry name" value="Homeodomain-like"/>
    <property type="match status" value="1"/>
</dbReference>
<dbReference type="EMBL" id="JAAXQQ010000004">
    <property type="protein sequence ID" value="MBY3064482.1"/>
    <property type="molecule type" value="Genomic_DNA"/>
</dbReference>
<dbReference type="Gene3D" id="1.10.357.10">
    <property type="entry name" value="Tetracycline Repressor, domain 2"/>
    <property type="match status" value="1"/>
</dbReference>
<evidence type="ECO:0000256" key="2">
    <source>
        <dbReference type="ARBA" id="ARBA00023125"/>
    </source>
</evidence>
<accession>A0AB35FCQ5</accession>
<gene>
    <name evidence="6" type="ORF">HFO74_13710</name>
</gene>
<dbReference type="Gene3D" id="1.10.10.60">
    <property type="entry name" value="Homeodomain-like"/>
    <property type="match status" value="1"/>
</dbReference>
<organism evidence="6 7">
    <name type="scientific">Rhizobium laguerreae</name>
    <dbReference type="NCBI Taxonomy" id="1076926"/>
    <lineage>
        <taxon>Bacteria</taxon>
        <taxon>Pseudomonadati</taxon>
        <taxon>Pseudomonadota</taxon>
        <taxon>Alphaproteobacteria</taxon>
        <taxon>Hyphomicrobiales</taxon>
        <taxon>Rhizobiaceae</taxon>
        <taxon>Rhizobium/Agrobacterium group</taxon>
        <taxon>Rhizobium</taxon>
    </lineage>
</organism>
<protein>
    <submittedName>
        <fullName evidence="6">Helix-turn-helix transcriptional regulator</fullName>
    </submittedName>
</protein>
<keyword evidence="1" id="KW-0805">Transcription regulation</keyword>
<reference evidence="6" key="1">
    <citation type="submission" date="2020-04" db="EMBL/GenBank/DDBJ databases">
        <title>Global-level population genomics supports evidence of horizontal gene transfer on evolution of Rhizobia in Lentils.</title>
        <authorList>
            <person name="Gai Y."/>
            <person name="Cook D."/>
            <person name="Riely B."/>
        </authorList>
    </citation>
    <scope>NUCLEOTIDE SEQUENCE</scope>
    <source>
        <strain evidence="6">TLR9</strain>
    </source>
</reference>
<feature type="DNA-binding region" description="H-T-H motif" evidence="4">
    <location>
        <begin position="36"/>
        <end position="55"/>
    </location>
</feature>
<dbReference type="PROSITE" id="PS50977">
    <property type="entry name" value="HTH_TETR_2"/>
    <property type="match status" value="1"/>
</dbReference>
<evidence type="ECO:0000313" key="6">
    <source>
        <dbReference type="EMBL" id="MBY3064482.1"/>
    </source>
</evidence>
<proteinExistence type="predicted"/>
<dbReference type="InterPro" id="IPR001647">
    <property type="entry name" value="HTH_TetR"/>
</dbReference>
<evidence type="ECO:0000256" key="1">
    <source>
        <dbReference type="ARBA" id="ARBA00023015"/>
    </source>
</evidence>
<dbReference type="AlphaFoldDB" id="A0AB35FCQ5"/>
<keyword evidence="2 4" id="KW-0238">DNA-binding</keyword>
<dbReference type="PANTHER" id="PTHR47506:SF1">
    <property type="entry name" value="HTH-TYPE TRANSCRIPTIONAL REGULATOR YJDC"/>
    <property type="match status" value="1"/>
</dbReference>
<keyword evidence="3" id="KW-0804">Transcription</keyword>
<dbReference type="SUPFAM" id="SSF48498">
    <property type="entry name" value="Tetracyclin repressor-like, C-terminal domain"/>
    <property type="match status" value="1"/>
</dbReference>
<evidence type="ECO:0000256" key="4">
    <source>
        <dbReference type="PROSITE-ProRule" id="PRU00335"/>
    </source>
</evidence>
<sequence length="197" mass="21730">MAETARTRRPRRPFDRQLGLERAQRLFHERGYDGVSLADLTEALDINPPSLYAAYGSKAGLFRSVLDRYMMDQALPLSEFFDGRDLGDAVALLFVSAADQYSRDGDCRGCLVTEGARAADADARNISQEFSAIMNGAIREELIKRAPDDADILTDLVVTIIRGLSASAYTGMERSRLMVTAERAGALFRQINCSAVR</sequence>
<evidence type="ECO:0000259" key="5">
    <source>
        <dbReference type="PROSITE" id="PS50977"/>
    </source>
</evidence>